<dbReference type="Proteomes" id="UP001500212">
    <property type="component" value="Unassembled WGS sequence"/>
</dbReference>
<keyword evidence="2" id="KW-1185">Reference proteome</keyword>
<protein>
    <submittedName>
        <fullName evidence="1">Uncharacterized protein</fullName>
    </submittedName>
</protein>
<dbReference type="InterPro" id="IPR038071">
    <property type="entry name" value="UROD/MetE-like_sf"/>
</dbReference>
<organism evidence="1 2">
    <name type="scientific">Actinoallomurus liliacearum</name>
    <dbReference type="NCBI Taxonomy" id="1080073"/>
    <lineage>
        <taxon>Bacteria</taxon>
        <taxon>Bacillati</taxon>
        <taxon>Actinomycetota</taxon>
        <taxon>Actinomycetes</taxon>
        <taxon>Streptosporangiales</taxon>
        <taxon>Thermomonosporaceae</taxon>
        <taxon>Actinoallomurus</taxon>
    </lineage>
</organism>
<accession>A0ABP8TLX9</accession>
<dbReference type="Gene3D" id="3.20.20.210">
    <property type="match status" value="1"/>
</dbReference>
<reference evidence="2" key="1">
    <citation type="journal article" date="2019" name="Int. J. Syst. Evol. Microbiol.">
        <title>The Global Catalogue of Microorganisms (GCM) 10K type strain sequencing project: providing services to taxonomists for standard genome sequencing and annotation.</title>
        <authorList>
            <consortium name="The Broad Institute Genomics Platform"/>
            <consortium name="The Broad Institute Genome Sequencing Center for Infectious Disease"/>
            <person name="Wu L."/>
            <person name="Ma J."/>
        </authorList>
    </citation>
    <scope>NUCLEOTIDE SEQUENCE [LARGE SCALE GENOMIC DNA]</scope>
    <source>
        <strain evidence="2">JCM 17938</strain>
    </source>
</reference>
<gene>
    <name evidence="1" type="ORF">GCM10023195_39810</name>
</gene>
<sequence>MSRHMHFVGSLPPDVCGTPREAMEWITRQVGDHRLTTLPCDLDPNWIVAYLRTLAERPAFEVDRPGEYTGYKDMRRYGVRRGHKLQPADVAMAREDALREMLEEFRALRAERPELADVRLQLSLPNPLDLAIFVFEGRPWLSLRYLSVFTQAVVDEVTAFNAVTGQDVVWQLETPSVLVGMDMAKRLPGGRSFAARLLARQVAGLLGRLPADADVILHLCYGNLANTELVAPRDLGPAVKYLNFLAPALRRAGRPLPPVHIPAAYGAHPSPRTEEFYRPLRRLDPEWRIIAGIAAATDPEGSAESLRLIEAAAGREAYAVATACGLGRHTVEQAARAVEAMAVAVGAGRR</sequence>
<dbReference type="SUPFAM" id="SSF51726">
    <property type="entry name" value="UROD/MetE-like"/>
    <property type="match status" value="1"/>
</dbReference>
<proteinExistence type="predicted"/>
<evidence type="ECO:0000313" key="2">
    <source>
        <dbReference type="Proteomes" id="UP001500212"/>
    </source>
</evidence>
<dbReference type="EMBL" id="BAABHJ010000009">
    <property type="protein sequence ID" value="GAA4609801.1"/>
    <property type="molecule type" value="Genomic_DNA"/>
</dbReference>
<name>A0ABP8TLX9_9ACTN</name>
<evidence type="ECO:0000313" key="1">
    <source>
        <dbReference type="EMBL" id="GAA4609801.1"/>
    </source>
</evidence>
<comment type="caution">
    <text evidence="1">The sequence shown here is derived from an EMBL/GenBank/DDBJ whole genome shotgun (WGS) entry which is preliminary data.</text>
</comment>